<accession>A0AAV4CVW8</accession>
<dbReference type="Proteomes" id="UP000735302">
    <property type="component" value="Unassembled WGS sequence"/>
</dbReference>
<feature type="region of interest" description="Disordered" evidence="1">
    <location>
        <begin position="468"/>
        <end position="626"/>
    </location>
</feature>
<name>A0AAV4CVW8_9GAST</name>
<organism evidence="2 3">
    <name type="scientific">Plakobranchus ocellatus</name>
    <dbReference type="NCBI Taxonomy" id="259542"/>
    <lineage>
        <taxon>Eukaryota</taxon>
        <taxon>Metazoa</taxon>
        <taxon>Spiralia</taxon>
        <taxon>Lophotrochozoa</taxon>
        <taxon>Mollusca</taxon>
        <taxon>Gastropoda</taxon>
        <taxon>Heterobranchia</taxon>
        <taxon>Euthyneura</taxon>
        <taxon>Panpulmonata</taxon>
        <taxon>Sacoglossa</taxon>
        <taxon>Placobranchoidea</taxon>
        <taxon>Plakobranchidae</taxon>
        <taxon>Plakobranchus</taxon>
    </lineage>
</organism>
<keyword evidence="3" id="KW-1185">Reference proteome</keyword>
<feature type="compositionally biased region" description="Polar residues" evidence="1">
    <location>
        <begin position="361"/>
        <end position="378"/>
    </location>
</feature>
<feature type="region of interest" description="Disordered" evidence="1">
    <location>
        <begin position="229"/>
        <end position="253"/>
    </location>
</feature>
<feature type="compositionally biased region" description="Basic and acidic residues" evidence="1">
    <location>
        <begin position="645"/>
        <end position="659"/>
    </location>
</feature>
<protein>
    <recommendedName>
        <fullName evidence="4">Arrestin C-terminal-like domain-containing protein</fullName>
    </recommendedName>
</protein>
<reference evidence="2 3" key="1">
    <citation type="journal article" date="2021" name="Elife">
        <title>Chloroplast acquisition without the gene transfer in kleptoplastic sea slugs, Plakobranchus ocellatus.</title>
        <authorList>
            <person name="Maeda T."/>
            <person name="Takahashi S."/>
            <person name="Yoshida T."/>
            <person name="Shimamura S."/>
            <person name="Takaki Y."/>
            <person name="Nagai Y."/>
            <person name="Toyoda A."/>
            <person name="Suzuki Y."/>
            <person name="Arimoto A."/>
            <person name="Ishii H."/>
            <person name="Satoh N."/>
            <person name="Nishiyama T."/>
            <person name="Hasebe M."/>
            <person name="Maruyama T."/>
            <person name="Minagawa J."/>
            <person name="Obokata J."/>
            <person name="Shigenobu S."/>
        </authorList>
    </citation>
    <scope>NUCLEOTIDE SEQUENCE [LARGE SCALE GENOMIC DNA]</scope>
</reference>
<evidence type="ECO:0000313" key="3">
    <source>
        <dbReference type="Proteomes" id="UP000735302"/>
    </source>
</evidence>
<feature type="compositionally biased region" description="Low complexity" evidence="1">
    <location>
        <begin position="508"/>
        <end position="521"/>
    </location>
</feature>
<comment type="caution">
    <text evidence="2">The sequence shown here is derived from an EMBL/GenBank/DDBJ whole genome shotgun (WGS) entry which is preliminary data.</text>
</comment>
<feature type="compositionally biased region" description="Low complexity" evidence="1">
    <location>
        <begin position="529"/>
        <end position="549"/>
    </location>
</feature>
<feature type="compositionally biased region" description="Basic and acidic residues" evidence="1">
    <location>
        <begin position="668"/>
        <end position="682"/>
    </location>
</feature>
<sequence length="682" mass="74542">MSSCFSLFCQVNQQGHPGEWRDDLNNNPGNKQGGLATDSWGDLPHIPDTAAIGHLHLSFEYHKTNLKIRVWQVSDLLLPPPQISMIESVFVRSYLIPDAVKKTNRKTEDVRVETSNKKESSRISPMQSGIQHIFTPSSFKFDTPLLYTGVTKAIVQERSIRLEVCMTQKHTHRAFLMAIVHMPLTVAVRRPIRERYPLIPCMNYTIPNNMRVYSARDIILENAGSKQETGLLTRSNSSTSSTRDGTSSSASQKFVSLNLSDSDDDEAEVAGILEIQTHSPVSKPSSSPTSSSIAIPEDSDPSDLKVVVMGKTRSLTDNISIDMIGQDRKPKAKKKIIPNEIFSKQHNSKGSDTDESEDSKSQSIMSQHKGSHSPSTVVEIGQSQGDAVVDISKLQGDVVIELEKEKLSVDHPVTAGTKAGKKKIIPPSELLTRTAQKLSEQTGDMFQNPVYEEGLINRSESGCVYDDIASHNASSGQDSKEAEVSSNSELNGKEEQVQVDQSMDNPKSGCTDSGTTDTSLTVEDMTKMSSLRISSRIRSGSEVSSEVGSTNTSRPETPVWDFYDFADEEGGEENSQGGESSADRGNQNGDEASKALGTLQKSILRLSRSTRLGAGGSSGVLETERVDGPVLPTVMIEDFEEMEEALKGEDDETEQRADTNIEVSDSMANKEDKENEGKIGES</sequence>
<evidence type="ECO:0000313" key="2">
    <source>
        <dbReference type="EMBL" id="GFO36052.1"/>
    </source>
</evidence>
<feature type="compositionally biased region" description="Low complexity" evidence="1">
    <location>
        <begin position="279"/>
        <end position="292"/>
    </location>
</feature>
<feature type="region of interest" description="Disordered" evidence="1">
    <location>
        <begin position="326"/>
        <end position="378"/>
    </location>
</feature>
<dbReference type="AlphaFoldDB" id="A0AAV4CVW8"/>
<proteinExistence type="predicted"/>
<feature type="region of interest" description="Disordered" evidence="1">
    <location>
        <begin position="275"/>
        <end position="300"/>
    </location>
</feature>
<feature type="compositionally biased region" description="Low complexity" evidence="1">
    <location>
        <begin position="229"/>
        <end position="251"/>
    </location>
</feature>
<gene>
    <name evidence="2" type="ORF">PoB_006255700</name>
</gene>
<dbReference type="EMBL" id="BLXT01007037">
    <property type="protein sequence ID" value="GFO36052.1"/>
    <property type="molecule type" value="Genomic_DNA"/>
</dbReference>
<evidence type="ECO:0008006" key="4">
    <source>
        <dbReference type="Google" id="ProtNLM"/>
    </source>
</evidence>
<feature type="region of interest" description="Disordered" evidence="1">
    <location>
        <begin position="645"/>
        <end position="682"/>
    </location>
</feature>
<evidence type="ECO:0000256" key="1">
    <source>
        <dbReference type="SAM" id="MobiDB-lite"/>
    </source>
</evidence>